<dbReference type="GO" id="GO:0005576">
    <property type="term" value="C:extracellular region"/>
    <property type="evidence" value="ECO:0007669"/>
    <property type="project" value="TreeGrafter"/>
</dbReference>
<comment type="caution">
    <text evidence="4">The sequence shown here is derived from an EMBL/GenBank/DDBJ whole genome shotgun (WGS) entry which is preliminary data.</text>
</comment>
<dbReference type="PANTHER" id="PTHR47965">
    <property type="entry name" value="ASPARTYL PROTEASE-RELATED"/>
    <property type="match status" value="1"/>
</dbReference>
<name>A0A9P4VVY0_9PEZI</name>
<feature type="non-terminal residue" evidence="4">
    <location>
        <position position="464"/>
    </location>
</feature>
<dbReference type="SUPFAM" id="SSF50630">
    <property type="entry name" value="Acid proteases"/>
    <property type="match status" value="1"/>
</dbReference>
<dbReference type="GO" id="GO:0006508">
    <property type="term" value="P:proteolysis"/>
    <property type="evidence" value="ECO:0007669"/>
    <property type="project" value="UniProtKB-KW"/>
</dbReference>
<dbReference type="GO" id="GO:0009277">
    <property type="term" value="C:fungal-type cell wall"/>
    <property type="evidence" value="ECO:0007669"/>
    <property type="project" value="TreeGrafter"/>
</dbReference>
<protein>
    <submittedName>
        <fullName evidence="4">Acid protease</fullName>
    </submittedName>
</protein>
<dbReference type="AlphaFoldDB" id="A0A9P4VVY0"/>
<feature type="domain" description="Peptidase A1" evidence="3">
    <location>
        <begin position="24"/>
        <end position="393"/>
    </location>
</feature>
<dbReference type="GO" id="GO:0031505">
    <property type="term" value="P:fungal-type cell wall organization"/>
    <property type="evidence" value="ECO:0007669"/>
    <property type="project" value="TreeGrafter"/>
</dbReference>
<dbReference type="Proteomes" id="UP000799429">
    <property type="component" value="Unassembled WGS sequence"/>
</dbReference>
<evidence type="ECO:0000313" key="4">
    <source>
        <dbReference type="EMBL" id="KAF2843522.1"/>
    </source>
</evidence>
<organism evidence="4 5">
    <name type="scientific">Patellaria atrata CBS 101060</name>
    <dbReference type="NCBI Taxonomy" id="1346257"/>
    <lineage>
        <taxon>Eukaryota</taxon>
        <taxon>Fungi</taxon>
        <taxon>Dikarya</taxon>
        <taxon>Ascomycota</taxon>
        <taxon>Pezizomycotina</taxon>
        <taxon>Dothideomycetes</taxon>
        <taxon>Dothideomycetes incertae sedis</taxon>
        <taxon>Patellariales</taxon>
        <taxon>Patellariaceae</taxon>
        <taxon>Patellaria</taxon>
    </lineage>
</organism>
<dbReference type="PROSITE" id="PS51767">
    <property type="entry name" value="PEPTIDASE_A1"/>
    <property type="match status" value="1"/>
</dbReference>
<keyword evidence="2" id="KW-0812">Transmembrane</keyword>
<evidence type="ECO:0000313" key="5">
    <source>
        <dbReference type="Proteomes" id="UP000799429"/>
    </source>
</evidence>
<dbReference type="OrthoDB" id="4074350at2759"/>
<dbReference type="EMBL" id="MU006089">
    <property type="protein sequence ID" value="KAF2843522.1"/>
    <property type="molecule type" value="Genomic_DNA"/>
</dbReference>
<evidence type="ECO:0000256" key="2">
    <source>
        <dbReference type="SAM" id="Phobius"/>
    </source>
</evidence>
<dbReference type="Pfam" id="PF00026">
    <property type="entry name" value="Asp"/>
    <property type="match status" value="1"/>
</dbReference>
<evidence type="ECO:0000259" key="3">
    <source>
        <dbReference type="PROSITE" id="PS51767"/>
    </source>
</evidence>
<dbReference type="GO" id="GO:0004190">
    <property type="term" value="F:aspartic-type endopeptidase activity"/>
    <property type="evidence" value="ECO:0007669"/>
    <property type="project" value="InterPro"/>
</dbReference>
<keyword evidence="4" id="KW-0645">Protease</keyword>
<dbReference type="InterPro" id="IPR001461">
    <property type="entry name" value="Aspartic_peptidase_A1"/>
</dbReference>
<keyword evidence="5" id="KW-1185">Reference proteome</keyword>
<sequence length="464" mass="52142">MEYPPAPYVFPTTQRFDGDDGPWSTFKLAVGTPEQHFRILPSLASSFIWLPRMGACNNTDLGTCADARGIEPFLSLNHGGFEASQSSSWARISLGEFSLNLGWLDIGLLYGDAYKEIWSYIGTERISFQGGRQKTGFTVNNSLVAGYVDEKIKLGMIGLTTNKFDLQREREIRQFTSMLGMLAGADGYNMSIPSESYSYTAGASYRNVSERFGSLILGGYDEVIATRTRVPFTVQKNRDLVVVVQGIVVKARTDQSAMSTYTRSTFDAVIDTTLPYLWLPEAVCDRFQSIFNLVFDDDSDLYTINETAHNLNMANNPTVIITLSDPTNSTERVSIEIPYRAFFLEIPSSIRTNASHYFPIRRSENQIRFTLGRTLLQESYIIVDYEHDQFSITQVDWSSRNTGNRSIVPIHKRGYVPPKPEEDGLSTGAILGIVVGLLLSVLLVALLIWLAIRRRRTEKDEKEQ</sequence>
<reference evidence="4" key="1">
    <citation type="journal article" date="2020" name="Stud. Mycol.">
        <title>101 Dothideomycetes genomes: a test case for predicting lifestyles and emergence of pathogens.</title>
        <authorList>
            <person name="Haridas S."/>
            <person name="Albert R."/>
            <person name="Binder M."/>
            <person name="Bloem J."/>
            <person name="Labutti K."/>
            <person name="Salamov A."/>
            <person name="Andreopoulos B."/>
            <person name="Baker S."/>
            <person name="Barry K."/>
            <person name="Bills G."/>
            <person name="Bluhm B."/>
            <person name="Cannon C."/>
            <person name="Castanera R."/>
            <person name="Culley D."/>
            <person name="Daum C."/>
            <person name="Ezra D."/>
            <person name="Gonzalez J."/>
            <person name="Henrissat B."/>
            <person name="Kuo A."/>
            <person name="Liang C."/>
            <person name="Lipzen A."/>
            <person name="Lutzoni F."/>
            <person name="Magnuson J."/>
            <person name="Mondo S."/>
            <person name="Nolan M."/>
            <person name="Ohm R."/>
            <person name="Pangilinan J."/>
            <person name="Park H.-J."/>
            <person name="Ramirez L."/>
            <person name="Alfaro M."/>
            <person name="Sun H."/>
            <person name="Tritt A."/>
            <person name="Yoshinaga Y."/>
            <person name="Zwiers L.-H."/>
            <person name="Turgeon B."/>
            <person name="Goodwin S."/>
            <person name="Spatafora J."/>
            <person name="Crous P."/>
            <person name="Grigoriev I."/>
        </authorList>
    </citation>
    <scope>NUCLEOTIDE SEQUENCE</scope>
    <source>
        <strain evidence="4">CBS 101060</strain>
    </source>
</reference>
<gene>
    <name evidence="4" type="ORF">M501DRAFT_926388</name>
</gene>
<dbReference type="Gene3D" id="2.40.70.10">
    <property type="entry name" value="Acid Proteases"/>
    <property type="match status" value="2"/>
</dbReference>
<dbReference type="PANTHER" id="PTHR47965:SF101">
    <property type="entry name" value="HYPOTHETICAL ASPARTYL PROTEASE (EUROFUNG)-RELATED"/>
    <property type="match status" value="1"/>
</dbReference>
<dbReference type="InterPro" id="IPR033121">
    <property type="entry name" value="PEPTIDASE_A1"/>
</dbReference>
<accession>A0A9P4VVY0</accession>
<keyword evidence="2" id="KW-0472">Membrane</keyword>
<proteinExistence type="inferred from homology"/>
<feature type="transmembrane region" description="Helical" evidence="2">
    <location>
        <begin position="429"/>
        <end position="452"/>
    </location>
</feature>
<comment type="similarity">
    <text evidence="1">Belongs to the peptidase A1 family.</text>
</comment>
<keyword evidence="2" id="KW-1133">Transmembrane helix</keyword>
<evidence type="ECO:0000256" key="1">
    <source>
        <dbReference type="ARBA" id="ARBA00007447"/>
    </source>
</evidence>
<keyword evidence="4" id="KW-0378">Hydrolase</keyword>
<dbReference type="InterPro" id="IPR021109">
    <property type="entry name" value="Peptidase_aspartic_dom_sf"/>
</dbReference>